<dbReference type="InterPro" id="IPR039421">
    <property type="entry name" value="Type_1_exporter"/>
</dbReference>
<keyword evidence="2 7" id="KW-0812">Transmembrane</keyword>
<dbReference type="SMART" id="SM00382">
    <property type="entry name" value="AAA"/>
    <property type="match status" value="1"/>
</dbReference>
<evidence type="ECO:0000256" key="7">
    <source>
        <dbReference type="SAM" id="Phobius"/>
    </source>
</evidence>
<dbReference type="PANTHER" id="PTHR24221:SF654">
    <property type="entry name" value="ATP-BINDING CASSETTE SUB-FAMILY B MEMBER 6"/>
    <property type="match status" value="1"/>
</dbReference>
<feature type="transmembrane region" description="Helical" evidence="7">
    <location>
        <begin position="31"/>
        <end position="52"/>
    </location>
</feature>
<evidence type="ECO:0000256" key="1">
    <source>
        <dbReference type="ARBA" id="ARBA00004651"/>
    </source>
</evidence>
<dbReference type="InterPro" id="IPR017871">
    <property type="entry name" value="ABC_transporter-like_CS"/>
</dbReference>
<reference evidence="9" key="2">
    <citation type="submission" date="2020-09" db="EMBL/GenBank/DDBJ databases">
        <authorList>
            <person name="Sun Q."/>
            <person name="Sedlacek I."/>
        </authorList>
    </citation>
    <scope>NUCLEOTIDE SEQUENCE</scope>
    <source>
        <strain evidence="9">CCM 8433</strain>
    </source>
</reference>
<dbReference type="GO" id="GO:0005524">
    <property type="term" value="F:ATP binding"/>
    <property type="evidence" value="ECO:0007669"/>
    <property type="project" value="UniProtKB-KW"/>
</dbReference>
<evidence type="ECO:0000313" key="10">
    <source>
        <dbReference type="Proteomes" id="UP000622610"/>
    </source>
</evidence>
<dbReference type="GO" id="GO:0016887">
    <property type="term" value="F:ATP hydrolysis activity"/>
    <property type="evidence" value="ECO:0007669"/>
    <property type="project" value="InterPro"/>
</dbReference>
<dbReference type="PROSITE" id="PS50893">
    <property type="entry name" value="ABC_TRANSPORTER_2"/>
    <property type="match status" value="1"/>
</dbReference>
<dbReference type="InterPro" id="IPR036640">
    <property type="entry name" value="ABC1_TM_sf"/>
</dbReference>
<dbReference type="Gene3D" id="3.40.50.300">
    <property type="entry name" value="P-loop containing nucleotide triphosphate hydrolases"/>
    <property type="match status" value="1"/>
</dbReference>
<dbReference type="GO" id="GO:0034040">
    <property type="term" value="F:ATPase-coupled lipid transmembrane transporter activity"/>
    <property type="evidence" value="ECO:0007669"/>
    <property type="project" value="TreeGrafter"/>
</dbReference>
<dbReference type="PROSITE" id="PS00211">
    <property type="entry name" value="ABC_TRANSPORTER_1"/>
    <property type="match status" value="1"/>
</dbReference>
<gene>
    <name evidence="9" type="ORF">GCM10011482_19170</name>
</gene>
<dbReference type="Proteomes" id="UP000622610">
    <property type="component" value="Unassembled WGS sequence"/>
</dbReference>
<dbReference type="PANTHER" id="PTHR24221">
    <property type="entry name" value="ATP-BINDING CASSETTE SUB-FAMILY B"/>
    <property type="match status" value="1"/>
</dbReference>
<feature type="transmembrane region" description="Helical" evidence="7">
    <location>
        <begin position="282"/>
        <end position="302"/>
    </location>
</feature>
<name>A0A917JFG0_9ENTE</name>
<dbReference type="GO" id="GO:0005886">
    <property type="term" value="C:plasma membrane"/>
    <property type="evidence" value="ECO:0007669"/>
    <property type="project" value="UniProtKB-SubCell"/>
</dbReference>
<feature type="transmembrane region" description="Helical" evidence="7">
    <location>
        <begin position="308"/>
        <end position="328"/>
    </location>
</feature>
<dbReference type="AlphaFoldDB" id="A0A917JFG0"/>
<evidence type="ECO:0000256" key="5">
    <source>
        <dbReference type="ARBA" id="ARBA00022989"/>
    </source>
</evidence>
<dbReference type="Gene3D" id="1.20.1560.10">
    <property type="entry name" value="ABC transporter type 1, transmembrane domain"/>
    <property type="match status" value="1"/>
</dbReference>
<dbReference type="SUPFAM" id="SSF90123">
    <property type="entry name" value="ABC transporter transmembrane region"/>
    <property type="match status" value="1"/>
</dbReference>
<accession>A0A917JFG0</accession>
<feature type="transmembrane region" description="Helical" evidence="7">
    <location>
        <begin position="154"/>
        <end position="176"/>
    </location>
</feature>
<comment type="caution">
    <text evidence="9">The sequence shown here is derived from an EMBL/GenBank/DDBJ whole genome shotgun (WGS) entry which is preliminary data.</text>
</comment>
<sequence>MDTTQSKISLKKSWQLHQRGMKLWYQREPKLIIYLFLESLLIVAMPYVLIYFSAKILNELGNQRRVEELVKWIVWTLVVESVLGILKEVVRYQKMKYQGMSSLLNSEFYVDKMLTMDYQKFATSHIHDLRTQIKESENWTGVGLLRVLKITEEIFQSILGILGGVLLTFSLFTSVVTTTSDELIWLNHPLLVAILFILSILGTMLPPFFMNKSGEYWIRLASESRDGNRFGMFFSYYMNQSDRGLDVRMYEQDKITEQYILEHNVYQDRNSLFAQYSRGGIGIFRSLAAISSVIFSGFVYLYVCLKAWGGAFGVGSVTQYIGAILSLANHVSKFVEAIGSTQTNAEFLQVNFELLDQPNELYQGTLTTEKRSDRNYSIEFCNVSFKYPDSDTFVLKNISLKFEIGKRIAIVGENGSGKTTFIKLLCRLYDPTEGEIRLNGIDIRKYNYTDYLNLFSVVFQDFKLLSLTIGENVAANREYEEEKVKLALDESGFSERLDHSPEGLKSYLYKDFNPAGIEISGGEAQKIAIARALYKDAPFMILDEPTASLDPIAEEEIYQKFNQIVSDKTAVYISHRLSSCRFCDEILVFDKGEIIQRGHHNELVNQSKEKYSELWTAQAQYYQ</sequence>
<dbReference type="CDD" id="cd03228">
    <property type="entry name" value="ABCC_MRP_Like"/>
    <property type="match status" value="1"/>
</dbReference>
<keyword evidence="6 7" id="KW-0472">Membrane</keyword>
<evidence type="ECO:0000256" key="3">
    <source>
        <dbReference type="ARBA" id="ARBA00022741"/>
    </source>
</evidence>
<evidence type="ECO:0000313" key="9">
    <source>
        <dbReference type="EMBL" id="GGI66263.1"/>
    </source>
</evidence>
<proteinExistence type="predicted"/>
<dbReference type="SUPFAM" id="SSF52540">
    <property type="entry name" value="P-loop containing nucleoside triphosphate hydrolases"/>
    <property type="match status" value="1"/>
</dbReference>
<organism evidence="9 10">
    <name type="scientific">Enterococcus alcedinis</name>
    <dbReference type="NCBI Taxonomy" id="1274384"/>
    <lineage>
        <taxon>Bacteria</taxon>
        <taxon>Bacillati</taxon>
        <taxon>Bacillota</taxon>
        <taxon>Bacilli</taxon>
        <taxon>Lactobacillales</taxon>
        <taxon>Enterococcaceae</taxon>
        <taxon>Enterococcus</taxon>
    </lineage>
</organism>
<evidence type="ECO:0000256" key="2">
    <source>
        <dbReference type="ARBA" id="ARBA00022692"/>
    </source>
</evidence>
<feature type="transmembrane region" description="Helical" evidence="7">
    <location>
        <begin position="188"/>
        <end position="209"/>
    </location>
</feature>
<evidence type="ECO:0000259" key="8">
    <source>
        <dbReference type="PROSITE" id="PS50893"/>
    </source>
</evidence>
<keyword evidence="3" id="KW-0547">Nucleotide-binding</keyword>
<keyword evidence="10" id="KW-1185">Reference proteome</keyword>
<evidence type="ECO:0000256" key="4">
    <source>
        <dbReference type="ARBA" id="ARBA00022840"/>
    </source>
</evidence>
<keyword evidence="5 7" id="KW-1133">Transmembrane helix</keyword>
<dbReference type="InterPro" id="IPR003439">
    <property type="entry name" value="ABC_transporter-like_ATP-bd"/>
</dbReference>
<dbReference type="InterPro" id="IPR003593">
    <property type="entry name" value="AAA+_ATPase"/>
</dbReference>
<keyword evidence="4 9" id="KW-0067">ATP-binding</keyword>
<dbReference type="InterPro" id="IPR027417">
    <property type="entry name" value="P-loop_NTPase"/>
</dbReference>
<reference evidence="9" key="1">
    <citation type="journal article" date="2014" name="Int. J. Syst. Evol. Microbiol.">
        <title>Complete genome sequence of Corynebacterium casei LMG S-19264T (=DSM 44701T), isolated from a smear-ripened cheese.</title>
        <authorList>
            <consortium name="US DOE Joint Genome Institute (JGI-PGF)"/>
            <person name="Walter F."/>
            <person name="Albersmeier A."/>
            <person name="Kalinowski J."/>
            <person name="Ruckert C."/>
        </authorList>
    </citation>
    <scope>NUCLEOTIDE SEQUENCE</scope>
    <source>
        <strain evidence="9">CCM 8433</strain>
    </source>
</reference>
<comment type="subcellular location">
    <subcellularLocation>
        <location evidence="1">Cell membrane</location>
        <topology evidence="1">Multi-pass membrane protein</topology>
    </subcellularLocation>
</comment>
<dbReference type="RefSeq" id="WP_188368094.1">
    <property type="nucleotide sequence ID" value="NZ_BMDT01000009.1"/>
</dbReference>
<dbReference type="Pfam" id="PF00005">
    <property type="entry name" value="ABC_tran"/>
    <property type="match status" value="1"/>
</dbReference>
<feature type="domain" description="ABC transporter" evidence="8">
    <location>
        <begin position="378"/>
        <end position="616"/>
    </location>
</feature>
<protein>
    <submittedName>
        <fullName evidence="9">ABC transporter ATP-binding protein</fullName>
    </submittedName>
</protein>
<dbReference type="EMBL" id="BMDT01000009">
    <property type="protein sequence ID" value="GGI66263.1"/>
    <property type="molecule type" value="Genomic_DNA"/>
</dbReference>
<evidence type="ECO:0000256" key="6">
    <source>
        <dbReference type="ARBA" id="ARBA00023136"/>
    </source>
</evidence>